<keyword evidence="3" id="KW-1185">Reference proteome</keyword>
<name>A7S5E4_NEMVE</name>
<gene>
    <name evidence="2" type="ORF">NEMVEDRAFT_v1g242978</name>
</gene>
<dbReference type="PANTHER" id="PTHR23186:SF4">
    <property type="entry name" value="GH22790P"/>
    <property type="match status" value="1"/>
</dbReference>
<dbReference type="AlphaFoldDB" id="A7S5E4"/>
<dbReference type="GO" id="GO:0048513">
    <property type="term" value="P:animal organ development"/>
    <property type="evidence" value="ECO:0000318"/>
    <property type="project" value="GO_Central"/>
</dbReference>
<sequence length="489" mass="54552">MAENEPSSAPNAESPANNGDENFSEDIKDYAKTTMNELLGMFGYDDEMTSESVSSLDIKVPDSMKDTNSTTPNPVTTTSALGGPVDPVIVSVEGSTTVSDVVRKHGEGVAMSTAISHSTTAAASTAPTDDRKTEPALAPHFYAKPPAVRGLFCIVANLPMADNPGKGAMTFKFWNCITCSEYFLEKPEVVFRIQHPHLFSGQPEWLYQAAVCVKCHQGLNSLPPSTVAIPVHQSKATFKVIECDPQRKPIKEVTTSNSCVSTSSEFSSSEKTTLPDRHTNGIQFKKMTQSEPSRDHGSLETRSTNDLSSKESYKCYICCKSVKQNSRQGKLRRSKFSSLFTELPDNVGHFKVCSSCFDRLSEQREQFIQANIPENERDYVGHIKVWTGIDITCKSSSTYTPIVCVVCDRLTDNCKEPNRPIFRSRYPTLFRNLPESVIHLPICDKCYKKLQKVKLRYDNLQTEEEKRDYVQFINLWRSKKGLGKHSVFA</sequence>
<evidence type="ECO:0000256" key="1">
    <source>
        <dbReference type="SAM" id="MobiDB-lite"/>
    </source>
</evidence>
<dbReference type="PANTHER" id="PTHR23186">
    <property type="entry name" value="RETINOIC ACID-INDUCED PROTEIN 2"/>
    <property type="match status" value="1"/>
</dbReference>
<dbReference type="HOGENOM" id="CLU_558144_0_0_1"/>
<feature type="compositionally biased region" description="Polar residues" evidence="1">
    <location>
        <begin position="280"/>
        <end position="291"/>
    </location>
</feature>
<evidence type="ECO:0000313" key="3">
    <source>
        <dbReference type="Proteomes" id="UP000001593"/>
    </source>
</evidence>
<protein>
    <submittedName>
        <fullName evidence="2">Uncharacterized protein</fullName>
    </submittedName>
</protein>
<evidence type="ECO:0000313" key="2">
    <source>
        <dbReference type="EMBL" id="EDO41110.1"/>
    </source>
</evidence>
<dbReference type="EMBL" id="DS469582">
    <property type="protein sequence ID" value="EDO41110.1"/>
    <property type="molecule type" value="Genomic_DNA"/>
</dbReference>
<dbReference type="InParanoid" id="A7S5E4"/>
<reference evidence="2 3" key="1">
    <citation type="journal article" date="2007" name="Science">
        <title>Sea anemone genome reveals ancestral eumetazoan gene repertoire and genomic organization.</title>
        <authorList>
            <person name="Putnam N.H."/>
            <person name="Srivastava M."/>
            <person name="Hellsten U."/>
            <person name="Dirks B."/>
            <person name="Chapman J."/>
            <person name="Salamov A."/>
            <person name="Terry A."/>
            <person name="Shapiro H."/>
            <person name="Lindquist E."/>
            <person name="Kapitonov V.V."/>
            <person name="Jurka J."/>
            <person name="Genikhovich G."/>
            <person name="Grigoriev I.V."/>
            <person name="Lucas S.M."/>
            <person name="Steele R.E."/>
            <person name="Finnerty J.R."/>
            <person name="Technau U."/>
            <person name="Martindale M.Q."/>
            <person name="Rokhsar D.S."/>
        </authorList>
    </citation>
    <scope>NUCLEOTIDE SEQUENCE [LARGE SCALE GENOMIC DNA]</scope>
    <source>
        <strain evidence="3">CH2 X CH6</strain>
    </source>
</reference>
<accession>A7S5E4</accession>
<dbReference type="GO" id="GO:0005634">
    <property type="term" value="C:nucleus"/>
    <property type="evidence" value="ECO:0000318"/>
    <property type="project" value="GO_Central"/>
</dbReference>
<feature type="region of interest" description="Disordered" evidence="1">
    <location>
        <begin position="264"/>
        <end position="305"/>
    </location>
</feature>
<dbReference type="InterPro" id="IPR026092">
    <property type="entry name" value="RAI2/SOBP"/>
</dbReference>
<organism evidence="2 3">
    <name type="scientific">Nematostella vectensis</name>
    <name type="common">Starlet sea anemone</name>
    <dbReference type="NCBI Taxonomy" id="45351"/>
    <lineage>
        <taxon>Eukaryota</taxon>
        <taxon>Metazoa</taxon>
        <taxon>Cnidaria</taxon>
        <taxon>Anthozoa</taxon>
        <taxon>Hexacorallia</taxon>
        <taxon>Actiniaria</taxon>
        <taxon>Edwardsiidae</taxon>
        <taxon>Nematostella</taxon>
    </lineage>
</organism>
<feature type="compositionally biased region" description="Polar residues" evidence="1">
    <location>
        <begin position="1"/>
        <end position="21"/>
    </location>
</feature>
<dbReference type="Proteomes" id="UP000001593">
    <property type="component" value="Unassembled WGS sequence"/>
</dbReference>
<feature type="compositionally biased region" description="Low complexity" evidence="1">
    <location>
        <begin position="67"/>
        <end position="79"/>
    </location>
</feature>
<feature type="region of interest" description="Disordered" evidence="1">
    <location>
        <begin position="60"/>
        <end position="82"/>
    </location>
</feature>
<proteinExistence type="predicted"/>
<feature type="region of interest" description="Disordered" evidence="1">
    <location>
        <begin position="1"/>
        <end position="24"/>
    </location>
</feature>